<dbReference type="RefSeq" id="WP_173119429.1">
    <property type="nucleotide sequence ID" value="NZ_JABRWJ010000001.1"/>
</dbReference>
<proteinExistence type="predicted"/>
<dbReference type="Pfam" id="PF06314">
    <property type="entry name" value="ADC"/>
    <property type="match status" value="1"/>
</dbReference>
<evidence type="ECO:0000313" key="1">
    <source>
        <dbReference type="EMBL" id="NRF65405.1"/>
    </source>
</evidence>
<dbReference type="Gene3D" id="2.40.400.10">
    <property type="entry name" value="Acetoacetate decarboxylase-like"/>
    <property type="match status" value="1"/>
</dbReference>
<dbReference type="InterPro" id="IPR023375">
    <property type="entry name" value="ADC_dom_sf"/>
</dbReference>
<protein>
    <submittedName>
        <fullName evidence="1">Acetoacetate decarboxylase family protein</fullName>
    </submittedName>
</protein>
<dbReference type="EMBL" id="JABRWJ010000001">
    <property type="protein sequence ID" value="NRF65405.1"/>
    <property type="molecule type" value="Genomic_DNA"/>
</dbReference>
<name>A0ABX2E901_9BURK</name>
<gene>
    <name evidence="1" type="ORF">HLB44_00260</name>
</gene>
<comment type="caution">
    <text evidence="1">The sequence shown here is derived from an EMBL/GenBank/DDBJ whole genome shotgun (WGS) entry which is preliminary data.</text>
</comment>
<organism evidence="1 2">
    <name type="scientific">Pseudaquabacterium terrae</name>
    <dbReference type="NCBI Taxonomy" id="2732868"/>
    <lineage>
        <taxon>Bacteria</taxon>
        <taxon>Pseudomonadati</taxon>
        <taxon>Pseudomonadota</taxon>
        <taxon>Betaproteobacteria</taxon>
        <taxon>Burkholderiales</taxon>
        <taxon>Sphaerotilaceae</taxon>
        <taxon>Pseudaquabacterium</taxon>
    </lineage>
</organism>
<keyword evidence="2" id="KW-1185">Reference proteome</keyword>
<dbReference type="SUPFAM" id="SSF160104">
    <property type="entry name" value="Acetoacetate decarboxylase-like"/>
    <property type="match status" value="1"/>
</dbReference>
<dbReference type="InterPro" id="IPR010451">
    <property type="entry name" value="Acetoacetate_decarboxylase"/>
</dbReference>
<dbReference type="Proteomes" id="UP000737171">
    <property type="component" value="Unassembled WGS sequence"/>
</dbReference>
<reference evidence="1 2" key="1">
    <citation type="submission" date="2020-05" db="EMBL/GenBank/DDBJ databases">
        <title>Aquincola sp. isolate from soil.</title>
        <authorList>
            <person name="Han J."/>
            <person name="Kim D.-U."/>
        </authorList>
    </citation>
    <scope>NUCLEOTIDE SEQUENCE [LARGE SCALE GENOMIC DNA]</scope>
    <source>
        <strain evidence="1 2">S2</strain>
    </source>
</reference>
<sequence>MLRAFTPPFTASGRSSLVAPPPWHYAGWLLNVEFDCDPTHGAALVPPALGRPTGRGCLHFAHWQACGNGGAELLDPIYAQYRETIVVLELARDGGPPAGYCPFIWVDQDISLLRGWLQGWPKKMGSTWLTLSLPLEHPAAAPLRAGTRLGASLSVKDRRLVEARLTLTGAPGERLGFLARPTIGAVGWADLTQPQDCPQPQFVRADIADVVAPQWWAAEGQITSFAHPVEELELLGELRATRASAGWAGLTVRGALGLSSAR</sequence>
<accession>A0ABX2E901</accession>
<evidence type="ECO:0000313" key="2">
    <source>
        <dbReference type="Proteomes" id="UP000737171"/>
    </source>
</evidence>